<feature type="chain" id="PRO_5025093508" description="S-protein homolog" evidence="6">
    <location>
        <begin position="22"/>
        <end position="134"/>
    </location>
</feature>
<keyword evidence="4 6" id="KW-0964">Secreted</keyword>
<sequence>MIKFLFILALGLSFFVTPSSCDPYYVHITNELSHNKVLHVHCKSKDDDLGIHQLPRSQHYSWRFNLNFFATTLFWCYMAPDSNSHANFKVFWKSGYMDDRCAGHHCYWVAKDDGAYLRNPPRPDELQHKWEKGR</sequence>
<evidence type="ECO:0000256" key="2">
    <source>
        <dbReference type="ARBA" id="ARBA00005581"/>
    </source>
</evidence>
<evidence type="ECO:0000256" key="1">
    <source>
        <dbReference type="ARBA" id="ARBA00004613"/>
    </source>
</evidence>
<dbReference type="PANTHER" id="PTHR31232:SF142">
    <property type="entry name" value="S-PROTEIN HOMOLOG"/>
    <property type="match status" value="1"/>
</dbReference>
<keyword evidence="3 6" id="KW-0713">Self-incompatibility</keyword>
<comment type="subcellular location">
    <subcellularLocation>
        <location evidence="1 6">Secreted</location>
    </subcellularLocation>
</comment>
<dbReference type="InterPro" id="IPR010264">
    <property type="entry name" value="Self-incomp_S1"/>
</dbReference>
<dbReference type="eggNOG" id="ENOG502SQIK">
    <property type="taxonomic scope" value="Eukaryota"/>
</dbReference>
<dbReference type="PANTHER" id="PTHR31232">
    <property type="match status" value="1"/>
</dbReference>
<accession>B9S575</accession>
<evidence type="ECO:0000313" key="8">
    <source>
        <dbReference type="Proteomes" id="UP000008311"/>
    </source>
</evidence>
<dbReference type="Proteomes" id="UP000008311">
    <property type="component" value="Unassembled WGS sequence"/>
</dbReference>
<dbReference type="EMBL" id="EQ973868">
    <property type="protein sequence ID" value="EEF41295.1"/>
    <property type="molecule type" value="Genomic_DNA"/>
</dbReference>
<dbReference type="Pfam" id="PF05938">
    <property type="entry name" value="Self-incomp_S1"/>
    <property type="match status" value="1"/>
</dbReference>
<dbReference type="GO" id="GO:0060320">
    <property type="term" value="P:rejection of self pollen"/>
    <property type="evidence" value="ECO:0007669"/>
    <property type="project" value="UniProtKB-KW"/>
</dbReference>
<evidence type="ECO:0000256" key="4">
    <source>
        <dbReference type="ARBA" id="ARBA00022525"/>
    </source>
</evidence>
<keyword evidence="5 6" id="KW-0732">Signal</keyword>
<dbReference type="InParanoid" id="B9S575"/>
<organism evidence="7 8">
    <name type="scientific">Ricinus communis</name>
    <name type="common">Castor bean</name>
    <dbReference type="NCBI Taxonomy" id="3988"/>
    <lineage>
        <taxon>Eukaryota</taxon>
        <taxon>Viridiplantae</taxon>
        <taxon>Streptophyta</taxon>
        <taxon>Embryophyta</taxon>
        <taxon>Tracheophyta</taxon>
        <taxon>Spermatophyta</taxon>
        <taxon>Magnoliopsida</taxon>
        <taxon>eudicotyledons</taxon>
        <taxon>Gunneridae</taxon>
        <taxon>Pentapetalae</taxon>
        <taxon>rosids</taxon>
        <taxon>fabids</taxon>
        <taxon>Malpighiales</taxon>
        <taxon>Euphorbiaceae</taxon>
        <taxon>Acalyphoideae</taxon>
        <taxon>Acalypheae</taxon>
        <taxon>Ricinus</taxon>
    </lineage>
</organism>
<protein>
    <recommendedName>
        <fullName evidence="6">S-protein homolog</fullName>
    </recommendedName>
</protein>
<evidence type="ECO:0000313" key="7">
    <source>
        <dbReference type="EMBL" id="EEF41295.1"/>
    </source>
</evidence>
<gene>
    <name evidence="7" type="ORF">RCOM_1722060</name>
</gene>
<proteinExistence type="inferred from homology"/>
<keyword evidence="8" id="KW-1185">Reference proteome</keyword>
<name>B9S575_RICCO</name>
<dbReference type="AlphaFoldDB" id="B9S575"/>
<evidence type="ECO:0000256" key="5">
    <source>
        <dbReference type="ARBA" id="ARBA00022729"/>
    </source>
</evidence>
<comment type="similarity">
    <text evidence="2 6">Belongs to the plant self-incompatibility (S1) protein family.</text>
</comment>
<reference evidence="8" key="1">
    <citation type="journal article" date="2010" name="Nat. Biotechnol.">
        <title>Draft genome sequence of the oilseed species Ricinus communis.</title>
        <authorList>
            <person name="Chan A.P."/>
            <person name="Crabtree J."/>
            <person name="Zhao Q."/>
            <person name="Lorenzi H."/>
            <person name="Orvis J."/>
            <person name="Puiu D."/>
            <person name="Melake-Berhan A."/>
            <person name="Jones K.M."/>
            <person name="Redman J."/>
            <person name="Chen G."/>
            <person name="Cahoon E.B."/>
            <person name="Gedil M."/>
            <person name="Stanke M."/>
            <person name="Haas B.J."/>
            <person name="Wortman J.R."/>
            <person name="Fraser-Liggett C.M."/>
            <person name="Ravel J."/>
            <person name="Rabinowicz P.D."/>
        </authorList>
    </citation>
    <scope>NUCLEOTIDE SEQUENCE [LARGE SCALE GENOMIC DNA]</scope>
    <source>
        <strain evidence="8">cv. Hale</strain>
    </source>
</reference>
<feature type="signal peptide" evidence="6">
    <location>
        <begin position="1"/>
        <end position="21"/>
    </location>
</feature>
<dbReference type="GO" id="GO:0005576">
    <property type="term" value="C:extracellular region"/>
    <property type="evidence" value="ECO:0007669"/>
    <property type="project" value="UniProtKB-SubCell"/>
</dbReference>
<evidence type="ECO:0000256" key="6">
    <source>
        <dbReference type="RuleBase" id="RU367044"/>
    </source>
</evidence>
<evidence type="ECO:0000256" key="3">
    <source>
        <dbReference type="ARBA" id="ARBA00022471"/>
    </source>
</evidence>